<evidence type="ECO:0000256" key="2">
    <source>
        <dbReference type="ARBA" id="ARBA00022527"/>
    </source>
</evidence>
<keyword evidence="14" id="KW-1185">Reference proteome</keyword>
<evidence type="ECO:0000256" key="4">
    <source>
        <dbReference type="ARBA" id="ARBA00022741"/>
    </source>
</evidence>
<evidence type="ECO:0000259" key="12">
    <source>
        <dbReference type="PROSITE" id="PS50011"/>
    </source>
</evidence>
<keyword evidence="10" id="KW-1133">Transmembrane helix</keyword>
<keyword evidence="3" id="KW-0808">Transferase</keyword>
<dbReference type="PROSITE" id="PS50011">
    <property type="entry name" value="PROTEIN_KINASE_DOM"/>
    <property type="match status" value="1"/>
</dbReference>
<keyword evidence="6 9" id="KW-0067">ATP-binding</keyword>
<organism evidence="13 14">
    <name type="scientific">Panaeolus cyanescens</name>
    <dbReference type="NCBI Taxonomy" id="181874"/>
    <lineage>
        <taxon>Eukaryota</taxon>
        <taxon>Fungi</taxon>
        <taxon>Dikarya</taxon>
        <taxon>Basidiomycota</taxon>
        <taxon>Agaricomycotina</taxon>
        <taxon>Agaricomycetes</taxon>
        <taxon>Agaricomycetidae</taxon>
        <taxon>Agaricales</taxon>
        <taxon>Agaricineae</taxon>
        <taxon>Galeropsidaceae</taxon>
        <taxon>Panaeolus</taxon>
    </lineage>
</organism>
<name>A0A409W7W7_9AGAR</name>
<evidence type="ECO:0000313" key="14">
    <source>
        <dbReference type="Proteomes" id="UP000284842"/>
    </source>
</evidence>
<proteinExistence type="predicted"/>
<feature type="signal peptide" evidence="11">
    <location>
        <begin position="1"/>
        <end position="20"/>
    </location>
</feature>
<dbReference type="Proteomes" id="UP000284842">
    <property type="component" value="Unassembled WGS sequence"/>
</dbReference>
<comment type="caution">
    <text evidence="13">The sequence shown here is derived from an EMBL/GenBank/DDBJ whole genome shotgun (WGS) entry which is preliminary data.</text>
</comment>
<evidence type="ECO:0000313" key="13">
    <source>
        <dbReference type="EMBL" id="PPQ74606.1"/>
    </source>
</evidence>
<evidence type="ECO:0000256" key="10">
    <source>
        <dbReference type="SAM" id="Phobius"/>
    </source>
</evidence>
<gene>
    <name evidence="13" type="ORF">CVT24_004195</name>
</gene>
<dbReference type="InterPro" id="IPR008271">
    <property type="entry name" value="Ser/Thr_kinase_AS"/>
</dbReference>
<dbReference type="InterPro" id="IPR050236">
    <property type="entry name" value="Ser_Thr_kinase_AGC"/>
</dbReference>
<dbReference type="EC" id="2.7.11.1" evidence="1"/>
<dbReference type="InterPro" id="IPR017441">
    <property type="entry name" value="Protein_kinase_ATP_BS"/>
</dbReference>
<sequence>MQHRITYFLFIGCLLRCASAGMDQKLSQRGKGLPTASSSNPTPSWINLIEKQRRMARLDLSIENLNSPRAKNEISVGRISGNSMGFEPEGLQRRTAMMDEELVKQQTITLEPKDAAIHGIDVLKSTSNNFEGNGDMVIWFLLACIMAQVLTMLSMFGVWCPKRFFGRLGYLCEAISSDTSRLVFVVTQTTLVYVSRVGHMVLRLKPLSGIPSIPLITRIIHRKQINIQYPFFENQPSRFPPFLVPGTSAERVKYLYLPEQQSPSSSFSSLSSYSSDLPFLRRPEPDQSIYNPIHFDFIRNLGEGHFGKVVQLQHRGNGQMVAAKIMAKRKSEAGAYHRDESHTTLSSMLEGGAASFDSTCGGVELGVVYGEIRAMLRVQNSPYADWSPRVLSTFVNEDSYFIVMPFYERGDIIDCMKRGGGCISRGLAKFYISELISAIHFLHTLRIIHRDIKPDNLLIGIDGHLVVADLGVAYVFKESSSFENSFDSYCNSPISAFGLPSSDSAVWLDDEDYAMWEEGKRMGGDDFPFLNPSTDNPHVITGEHGTPMYAAPEVFSGGKYSYGVDYYSMGMVYHQMITGYLPLADGGPAEGNRKGEERRWLLDLGRHDLHLQVLSAKERCFLEKVLQQDPFERPSVSKMKADPLFADINWDKIGRREEIVPPALCIRKRGSLQLATARCESDNMRFDSRCVWEQYDCENHLEKLTV</sequence>
<keyword evidence="5" id="KW-0418">Kinase</keyword>
<keyword evidence="10" id="KW-0812">Transmembrane</keyword>
<dbReference type="STRING" id="181874.A0A409W7W7"/>
<comment type="catalytic activity">
    <reaction evidence="7">
        <text>L-threonyl-[protein] + ATP = O-phospho-L-threonyl-[protein] + ADP + H(+)</text>
        <dbReference type="Rhea" id="RHEA:46608"/>
        <dbReference type="Rhea" id="RHEA-COMP:11060"/>
        <dbReference type="Rhea" id="RHEA-COMP:11605"/>
        <dbReference type="ChEBI" id="CHEBI:15378"/>
        <dbReference type="ChEBI" id="CHEBI:30013"/>
        <dbReference type="ChEBI" id="CHEBI:30616"/>
        <dbReference type="ChEBI" id="CHEBI:61977"/>
        <dbReference type="ChEBI" id="CHEBI:456216"/>
        <dbReference type="EC" id="2.7.11.1"/>
    </reaction>
</comment>
<dbReference type="PROSITE" id="PS00107">
    <property type="entry name" value="PROTEIN_KINASE_ATP"/>
    <property type="match status" value="1"/>
</dbReference>
<dbReference type="PROSITE" id="PS00108">
    <property type="entry name" value="PROTEIN_KINASE_ST"/>
    <property type="match status" value="1"/>
</dbReference>
<dbReference type="AlphaFoldDB" id="A0A409W7W7"/>
<evidence type="ECO:0000256" key="5">
    <source>
        <dbReference type="ARBA" id="ARBA00022777"/>
    </source>
</evidence>
<dbReference type="Pfam" id="PF00069">
    <property type="entry name" value="Pkinase"/>
    <property type="match status" value="2"/>
</dbReference>
<dbReference type="Gene3D" id="3.30.200.20">
    <property type="entry name" value="Phosphorylase Kinase, domain 1"/>
    <property type="match status" value="2"/>
</dbReference>
<dbReference type="GO" id="GO:0005524">
    <property type="term" value="F:ATP binding"/>
    <property type="evidence" value="ECO:0007669"/>
    <property type="project" value="UniProtKB-UniRule"/>
</dbReference>
<accession>A0A409W7W7</accession>
<keyword evidence="11" id="KW-0732">Signal</keyword>
<dbReference type="SUPFAM" id="SSF56112">
    <property type="entry name" value="Protein kinase-like (PK-like)"/>
    <property type="match status" value="1"/>
</dbReference>
<protein>
    <recommendedName>
        <fullName evidence="1">non-specific serine/threonine protein kinase</fullName>
        <ecNumber evidence="1">2.7.11.1</ecNumber>
    </recommendedName>
</protein>
<keyword evidence="2" id="KW-0723">Serine/threonine-protein kinase</keyword>
<comment type="catalytic activity">
    <reaction evidence="8">
        <text>L-seryl-[protein] + ATP = O-phospho-L-seryl-[protein] + ADP + H(+)</text>
        <dbReference type="Rhea" id="RHEA:17989"/>
        <dbReference type="Rhea" id="RHEA-COMP:9863"/>
        <dbReference type="Rhea" id="RHEA-COMP:11604"/>
        <dbReference type="ChEBI" id="CHEBI:15378"/>
        <dbReference type="ChEBI" id="CHEBI:29999"/>
        <dbReference type="ChEBI" id="CHEBI:30616"/>
        <dbReference type="ChEBI" id="CHEBI:83421"/>
        <dbReference type="ChEBI" id="CHEBI:456216"/>
        <dbReference type="EC" id="2.7.11.1"/>
    </reaction>
</comment>
<evidence type="ECO:0000256" key="11">
    <source>
        <dbReference type="SAM" id="SignalP"/>
    </source>
</evidence>
<feature type="domain" description="Protein kinase" evidence="12">
    <location>
        <begin position="295"/>
        <end position="645"/>
    </location>
</feature>
<keyword evidence="10" id="KW-0472">Membrane</keyword>
<evidence type="ECO:0000256" key="8">
    <source>
        <dbReference type="ARBA" id="ARBA00048679"/>
    </source>
</evidence>
<evidence type="ECO:0000256" key="7">
    <source>
        <dbReference type="ARBA" id="ARBA00047899"/>
    </source>
</evidence>
<feature type="transmembrane region" description="Helical" evidence="10">
    <location>
        <begin position="137"/>
        <end position="160"/>
    </location>
</feature>
<evidence type="ECO:0000256" key="9">
    <source>
        <dbReference type="PROSITE-ProRule" id="PRU10141"/>
    </source>
</evidence>
<dbReference type="EMBL" id="NHTK01005741">
    <property type="protein sequence ID" value="PPQ74606.1"/>
    <property type="molecule type" value="Genomic_DNA"/>
</dbReference>
<dbReference type="OrthoDB" id="4062651at2759"/>
<dbReference type="InParanoid" id="A0A409W7W7"/>
<evidence type="ECO:0000256" key="1">
    <source>
        <dbReference type="ARBA" id="ARBA00012513"/>
    </source>
</evidence>
<dbReference type="PANTHER" id="PTHR24356">
    <property type="entry name" value="SERINE/THREONINE-PROTEIN KINASE"/>
    <property type="match status" value="1"/>
</dbReference>
<dbReference type="GO" id="GO:0004674">
    <property type="term" value="F:protein serine/threonine kinase activity"/>
    <property type="evidence" value="ECO:0007669"/>
    <property type="project" value="UniProtKB-KW"/>
</dbReference>
<feature type="binding site" evidence="9">
    <location>
        <position position="324"/>
    </location>
    <ligand>
        <name>ATP</name>
        <dbReference type="ChEBI" id="CHEBI:30616"/>
    </ligand>
</feature>
<reference evidence="13 14" key="1">
    <citation type="journal article" date="2018" name="Evol. Lett.">
        <title>Horizontal gene cluster transfer increased hallucinogenic mushroom diversity.</title>
        <authorList>
            <person name="Reynolds H.T."/>
            <person name="Vijayakumar V."/>
            <person name="Gluck-Thaler E."/>
            <person name="Korotkin H.B."/>
            <person name="Matheny P.B."/>
            <person name="Slot J.C."/>
        </authorList>
    </citation>
    <scope>NUCLEOTIDE SEQUENCE [LARGE SCALE GENOMIC DNA]</scope>
    <source>
        <strain evidence="13 14">2629</strain>
    </source>
</reference>
<dbReference type="InterPro" id="IPR011009">
    <property type="entry name" value="Kinase-like_dom_sf"/>
</dbReference>
<dbReference type="Gene3D" id="1.10.510.10">
    <property type="entry name" value="Transferase(Phosphotransferase) domain 1"/>
    <property type="match status" value="2"/>
</dbReference>
<evidence type="ECO:0000256" key="6">
    <source>
        <dbReference type="ARBA" id="ARBA00022840"/>
    </source>
</evidence>
<keyword evidence="4 9" id="KW-0547">Nucleotide-binding</keyword>
<feature type="chain" id="PRO_5019373631" description="non-specific serine/threonine protein kinase" evidence="11">
    <location>
        <begin position="21"/>
        <end position="706"/>
    </location>
</feature>
<evidence type="ECO:0000256" key="3">
    <source>
        <dbReference type="ARBA" id="ARBA00022679"/>
    </source>
</evidence>
<dbReference type="InterPro" id="IPR000719">
    <property type="entry name" value="Prot_kinase_dom"/>
</dbReference>
<dbReference type="SMART" id="SM00220">
    <property type="entry name" value="S_TKc"/>
    <property type="match status" value="1"/>
</dbReference>